<evidence type="ECO:0000256" key="1">
    <source>
        <dbReference type="ARBA" id="ARBA00023172"/>
    </source>
</evidence>
<dbReference type="GO" id="GO:0006310">
    <property type="term" value="P:DNA recombination"/>
    <property type="evidence" value="ECO:0007669"/>
    <property type="project" value="UniProtKB-KW"/>
</dbReference>
<dbReference type="SUPFAM" id="SSF56349">
    <property type="entry name" value="DNA breaking-rejoining enzymes"/>
    <property type="match status" value="1"/>
</dbReference>
<accession>A0AAV4ZK55</accession>
<reference evidence="3" key="2">
    <citation type="submission" date="2021-08" db="EMBL/GenBank/DDBJ databases">
        <authorList>
            <person name="Tani A."/>
            <person name="Ola A."/>
            <person name="Ogura Y."/>
            <person name="Katsura K."/>
            <person name="Hayashi T."/>
        </authorList>
    </citation>
    <scope>NUCLEOTIDE SEQUENCE</scope>
    <source>
        <strain evidence="3">DSM 16372</strain>
    </source>
</reference>
<gene>
    <name evidence="3" type="ORF">BHAOGJBA_1739</name>
</gene>
<dbReference type="Proteomes" id="UP001055247">
    <property type="component" value="Unassembled WGS sequence"/>
</dbReference>
<organism evidence="3 4">
    <name type="scientific">Methylobacterium hispanicum</name>
    <dbReference type="NCBI Taxonomy" id="270350"/>
    <lineage>
        <taxon>Bacteria</taxon>
        <taxon>Pseudomonadati</taxon>
        <taxon>Pseudomonadota</taxon>
        <taxon>Alphaproteobacteria</taxon>
        <taxon>Hyphomicrobiales</taxon>
        <taxon>Methylobacteriaceae</taxon>
        <taxon>Methylobacterium</taxon>
    </lineage>
</organism>
<dbReference type="GO" id="GO:0015074">
    <property type="term" value="P:DNA integration"/>
    <property type="evidence" value="ECO:0007669"/>
    <property type="project" value="InterPro"/>
</dbReference>
<dbReference type="Pfam" id="PF00589">
    <property type="entry name" value="Phage_integrase"/>
    <property type="match status" value="1"/>
</dbReference>
<dbReference type="GO" id="GO:0003677">
    <property type="term" value="F:DNA binding"/>
    <property type="evidence" value="ECO:0007669"/>
    <property type="project" value="InterPro"/>
</dbReference>
<dbReference type="InterPro" id="IPR002104">
    <property type="entry name" value="Integrase_catalytic"/>
</dbReference>
<dbReference type="AlphaFoldDB" id="A0AAV4ZK55"/>
<evidence type="ECO:0000313" key="4">
    <source>
        <dbReference type="Proteomes" id="UP001055247"/>
    </source>
</evidence>
<dbReference type="Gene3D" id="1.10.443.10">
    <property type="entry name" value="Intergrase catalytic core"/>
    <property type="match status" value="1"/>
</dbReference>
<keyword evidence="1" id="KW-0233">DNA recombination</keyword>
<keyword evidence="4" id="KW-1185">Reference proteome</keyword>
<dbReference type="InterPro" id="IPR013762">
    <property type="entry name" value="Integrase-like_cat_sf"/>
</dbReference>
<dbReference type="RefSeq" id="WP_066924396.1">
    <property type="nucleotide sequence ID" value="NZ_BPQO01000006.1"/>
</dbReference>
<dbReference type="PROSITE" id="PS51898">
    <property type="entry name" value="TYR_RECOMBINASE"/>
    <property type="match status" value="1"/>
</dbReference>
<evidence type="ECO:0000313" key="3">
    <source>
        <dbReference type="EMBL" id="GJD88226.1"/>
    </source>
</evidence>
<comment type="caution">
    <text evidence="3">The sequence shown here is derived from an EMBL/GenBank/DDBJ whole genome shotgun (WGS) entry which is preliminary data.</text>
</comment>
<dbReference type="InterPro" id="IPR011010">
    <property type="entry name" value="DNA_brk_join_enz"/>
</dbReference>
<name>A0AAV4ZK55_9HYPH</name>
<protein>
    <recommendedName>
        <fullName evidence="2">Tyr recombinase domain-containing protein</fullName>
    </recommendedName>
</protein>
<evidence type="ECO:0000259" key="2">
    <source>
        <dbReference type="PROSITE" id="PS51898"/>
    </source>
</evidence>
<reference evidence="3" key="1">
    <citation type="journal article" date="2016" name="Front. Microbiol.">
        <title>Genome Sequence of the Piezophilic, Mesophilic Sulfate-Reducing Bacterium Desulfovibrio indicus J2T.</title>
        <authorList>
            <person name="Cao J."/>
            <person name="Maignien L."/>
            <person name="Shao Z."/>
            <person name="Alain K."/>
            <person name="Jebbar M."/>
        </authorList>
    </citation>
    <scope>NUCLEOTIDE SEQUENCE</scope>
    <source>
        <strain evidence="3">DSM 16372</strain>
    </source>
</reference>
<feature type="domain" description="Tyr recombinase" evidence="2">
    <location>
        <begin position="250"/>
        <end position="425"/>
    </location>
</feature>
<dbReference type="EMBL" id="BPQO01000006">
    <property type="protein sequence ID" value="GJD88226.1"/>
    <property type="molecule type" value="Genomic_DNA"/>
</dbReference>
<sequence>MSEFLTRRAGFWHYQRRVPLAFAEHDTRGIVRQSTRIRIADDPRGTRAGRAADRINAELEAFWRASLVGESTDAKARYDRARKDARRLGFEYITAAEVAQRPIAEILARFEALAAGKPDDRPAEDAVLGRVEPPALDIDGLFDEFEALMKPSLKGMSEDQVRKWRNPKKRAIANLVTVIGNKPLSKLTRSDALDFQRWWIDRVMVEGVEIETANKDIGHLNKMLGKVEHTHRLGLGPVFAQMRIEGGRTGQRVAFAPAFVQDHLLKAGALDGLNPDARRLLYLIAETGLRLSEACNLTAETIRLDDPVPHVMVRPIGRRMKTDQSERDMPLVGVALAAMQAQPDGFPRYRDKAASVSATINKFLDENGLLPTEGTTLYSLRHTFEDRLTAVEAPDKVAAAMMGHKYHRPRYGVGPSLAQKREWLERIAFRAPTEV</sequence>
<proteinExistence type="predicted"/>